<dbReference type="AlphaFoldDB" id="A0A1I2C9M2"/>
<dbReference type="Proteomes" id="UP000181942">
    <property type="component" value="Unassembled WGS sequence"/>
</dbReference>
<reference evidence="1 2" key="1">
    <citation type="submission" date="2016-10" db="EMBL/GenBank/DDBJ databases">
        <authorList>
            <person name="de Groot N.N."/>
        </authorList>
    </citation>
    <scope>NUCLEOTIDE SEQUENCE [LARGE SCALE GENOMIC DNA]</scope>
    <source>
        <strain evidence="1 2">OK461</strain>
    </source>
</reference>
<organism evidence="1 2">
    <name type="scientific">Streptomyces mirabilis</name>
    <dbReference type="NCBI Taxonomy" id="68239"/>
    <lineage>
        <taxon>Bacteria</taxon>
        <taxon>Bacillati</taxon>
        <taxon>Actinomycetota</taxon>
        <taxon>Actinomycetes</taxon>
        <taxon>Kitasatosporales</taxon>
        <taxon>Streptomycetaceae</taxon>
        <taxon>Streptomyces</taxon>
    </lineage>
</organism>
<dbReference type="EMBL" id="FONR01000002">
    <property type="protein sequence ID" value="SFE64503.1"/>
    <property type="molecule type" value="Genomic_DNA"/>
</dbReference>
<gene>
    <name evidence="1" type="ORF">SAMN02787118_102111</name>
</gene>
<sequence length="149" mass="15305">MITVQFTVRPGQGDPSGFDLGDMSVTGGLGTADSAGRTPDQGMMIYLSVTQLLDSLRAFLSGNGKTLTFTGVDTSFSLVFRRIKDGISVAFEDGIIARTASDELASAVLGAAASLSATLPPGDPAASDYADALAAFRPLVSRHEHGGGH</sequence>
<evidence type="ECO:0000313" key="2">
    <source>
        <dbReference type="Proteomes" id="UP000181942"/>
    </source>
</evidence>
<name>A0A1I2C9M2_9ACTN</name>
<protein>
    <submittedName>
        <fullName evidence="1">Uncharacterized protein</fullName>
    </submittedName>
</protein>
<evidence type="ECO:0000313" key="1">
    <source>
        <dbReference type="EMBL" id="SFE64503.1"/>
    </source>
</evidence>
<accession>A0A1I2C9M2</accession>
<proteinExistence type="predicted"/>